<accession>A0ABT5HJC7</accession>
<gene>
    <name evidence="1" type="ORF">PQU98_09370</name>
</gene>
<protein>
    <submittedName>
        <fullName evidence="1">Phasin</fullName>
    </submittedName>
</protein>
<comment type="caution">
    <text evidence="1">The sequence shown here is derived from an EMBL/GenBank/DDBJ whole genome shotgun (WGS) entry which is preliminary data.</text>
</comment>
<reference evidence="1 2" key="1">
    <citation type="submission" date="2023-01" db="EMBL/GenBank/DDBJ databases">
        <title>Novel species of the genus Asticcacaulis isolated from rivers.</title>
        <authorList>
            <person name="Lu H."/>
        </authorList>
    </citation>
    <scope>NUCLEOTIDE SEQUENCE [LARGE SCALE GENOMIC DNA]</scope>
    <source>
        <strain evidence="1 2">LKC15W</strain>
    </source>
</reference>
<name>A0ABT5HJC7_9CAUL</name>
<sequence length="129" mass="14029">MTNHGPFEQGLKLMGAQQQLATRSLLNLIEMISASSHRYASQTTAFAEDAVRLMKEASAVRDPQGLTDLQKEWTQTCVKYSENQARTTMQFVEQCGKQALNTAANAKAIVKGDLPDATPDATSGETPPE</sequence>
<evidence type="ECO:0000313" key="1">
    <source>
        <dbReference type="EMBL" id="MDC7676337.1"/>
    </source>
</evidence>
<dbReference type="Proteomes" id="UP001218579">
    <property type="component" value="Unassembled WGS sequence"/>
</dbReference>
<dbReference type="EMBL" id="JAQQKV010000002">
    <property type="protein sequence ID" value="MDC7676337.1"/>
    <property type="molecule type" value="Genomic_DNA"/>
</dbReference>
<evidence type="ECO:0000313" key="2">
    <source>
        <dbReference type="Proteomes" id="UP001218579"/>
    </source>
</evidence>
<keyword evidence="2" id="KW-1185">Reference proteome</keyword>
<proteinExistence type="predicted"/>
<organism evidence="1 2">
    <name type="scientific">Asticcacaulis machinosus</name>
    <dbReference type="NCBI Taxonomy" id="2984211"/>
    <lineage>
        <taxon>Bacteria</taxon>
        <taxon>Pseudomonadati</taxon>
        <taxon>Pseudomonadota</taxon>
        <taxon>Alphaproteobacteria</taxon>
        <taxon>Caulobacterales</taxon>
        <taxon>Caulobacteraceae</taxon>
        <taxon>Asticcacaulis</taxon>
    </lineage>
</organism>
<dbReference type="RefSeq" id="WP_272744679.1">
    <property type="nucleotide sequence ID" value="NZ_JAQQKV010000002.1"/>
</dbReference>